<dbReference type="EMBL" id="MU001686">
    <property type="protein sequence ID" value="KAF2455579.1"/>
    <property type="molecule type" value="Genomic_DNA"/>
</dbReference>
<accession>A0A6A6NV08</accession>
<protein>
    <submittedName>
        <fullName evidence="1">Uncharacterized protein</fullName>
    </submittedName>
</protein>
<evidence type="ECO:0000313" key="2">
    <source>
        <dbReference type="Proteomes" id="UP000799766"/>
    </source>
</evidence>
<sequence length="83" mass="8948">MYICTSPADHALIVLALGPPYCSALSFRPTACAIPMGTGKATEPSRVVMQNRAPRLHGQIRLPYSVLPPPPSPHVKSINRESL</sequence>
<dbReference type="AlphaFoldDB" id="A0A6A6NV08"/>
<proteinExistence type="predicted"/>
<gene>
    <name evidence="1" type="ORF">BDY21DRAFT_349747</name>
</gene>
<keyword evidence="2" id="KW-1185">Reference proteome</keyword>
<reference evidence="1" key="1">
    <citation type="journal article" date="2020" name="Stud. Mycol.">
        <title>101 Dothideomycetes genomes: a test case for predicting lifestyles and emergence of pathogens.</title>
        <authorList>
            <person name="Haridas S."/>
            <person name="Albert R."/>
            <person name="Binder M."/>
            <person name="Bloem J."/>
            <person name="Labutti K."/>
            <person name="Salamov A."/>
            <person name="Andreopoulos B."/>
            <person name="Baker S."/>
            <person name="Barry K."/>
            <person name="Bills G."/>
            <person name="Bluhm B."/>
            <person name="Cannon C."/>
            <person name="Castanera R."/>
            <person name="Culley D."/>
            <person name="Daum C."/>
            <person name="Ezra D."/>
            <person name="Gonzalez J."/>
            <person name="Henrissat B."/>
            <person name="Kuo A."/>
            <person name="Liang C."/>
            <person name="Lipzen A."/>
            <person name="Lutzoni F."/>
            <person name="Magnuson J."/>
            <person name="Mondo S."/>
            <person name="Nolan M."/>
            <person name="Ohm R."/>
            <person name="Pangilinan J."/>
            <person name="Park H.-J."/>
            <person name="Ramirez L."/>
            <person name="Alfaro M."/>
            <person name="Sun H."/>
            <person name="Tritt A."/>
            <person name="Yoshinaga Y."/>
            <person name="Zwiers L.-H."/>
            <person name="Turgeon B."/>
            <person name="Goodwin S."/>
            <person name="Spatafora J."/>
            <person name="Crous P."/>
            <person name="Grigoriev I."/>
        </authorList>
    </citation>
    <scope>NUCLEOTIDE SEQUENCE</scope>
    <source>
        <strain evidence="1">ATCC 16933</strain>
    </source>
</reference>
<feature type="non-terminal residue" evidence="1">
    <location>
        <position position="83"/>
    </location>
</feature>
<name>A0A6A6NV08_9PEZI</name>
<organism evidence="1 2">
    <name type="scientific">Lineolata rhizophorae</name>
    <dbReference type="NCBI Taxonomy" id="578093"/>
    <lineage>
        <taxon>Eukaryota</taxon>
        <taxon>Fungi</taxon>
        <taxon>Dikarya</taxon>
        <taxon>Ascomycota</taxon>
        <taxon>Pezizomycotina</taxon>
        <taxon>Dothideomycetes</taxon>
        <taxon>Dothideomycetes incertae sedis</taxon>
        <taxon>Lineolatales</taxon>
        <taxon>Lineolataceae</taxon>
        <taxon>Lineolata</taxon>
    </lineage>
</organism>
<dbReference type="Proteomes" id="UP000799766">
    <property type="component" value="Unassembled WGS sequence"/>
</dbReference>
<evidence type="ECO:0000313" key="1">
    <source>
        <dbReference type="EMBL" id="KAF2455579.1"/>
    </source>
</evidence>